<evidence type="ECO:0000256" key="1">
    <source>
        <dbReference type="ARBA" id="ARBA00004613"/>
    </source>
</evidence>
<proteinExistence type="predicted"/>
<evidence type="ECO:0000259" key="5">
    <source>
        <dbReference type="PROSITE" id="PS50871"/>
    </source>
</evidence>
<organism evidence="6 7">
    <name type="scientific">Crassostrea virginica</name>
    <name type="common">Eastern oyster</name>
    <dbReference type="NCBI Taxonomy" id="6565"/>
    <lineage>
        <taxon>Eukaryota</taxon>
        <taxon>Metazoa</taxon>
        <taxon>Spiralia</taxon>
        <taxon>Lophotrochozoa</taxon>
        <taxon>Mollusca</taxon>
        <taxon>Bivalvia</taxon>
        <taxon>Autobranchia</taxon>
        <taxon>Pteriomorphia</taxon>
        <taxon>Ostreida</taxon>
        <taxon>Ostreoidea</taxon>
        <taxon>Ostreidae</taxon>
        <taxon>Crassostrea</taxon>
    </lineage>
</organism>
<comment type="subcellular location">
    <subcellularLocation>
        <location evidence="1">Secreted</location>
    </subcellularLocation>
</comment>
<accession>A0A8B8C3G5</accession>
<dbReference type="KEGG" id="cvn:111115616"/>
<evidence type="ECO:0000313" key="6">
    <source>
        <dbReference type="Proteomes" id="UP000694844"/>
    </source>
</evidence>
<dbReference type="Pfam" id="PF00386">
    <property type="entry name" value="C1q"/>
    <property type="match status" value="1"/>
</dbReference>
<evidence type="ECO:0000256" key="3">
    <source>
        <dbReference type="ARBA" id="ARBA00022729"/>
    </source>
</evidence>
<dbReference type="Gene3D" id="2.60.120.40">
    <property type="match status" value="1"/>
</dbReference>
<dbReference type="GO" id="GO:0005576">
    <property type="term" value="C:extracellular region"/>
    <property type="evidence" value="ECO:0007669"/>
    <property type="project" value="UniProtKB-SubCell"/>
</dbReference>
<dbReference type="SMART" id="SM00110">
    <property type="entry name" value="C1Q"/>
    <property type="match status" value="1"/>
</dbReference>
<dbReference type="OrthoDB" id="10000320at2759"/>
<feature type="signal peptide" evidence="4">
    <location>
        <begin position="1"/>
        <end position="17"/>
    </location>
</feature>
<name>A0A8B8C3G5_CRAVI</name>
<dbReference type="PANTHER" id="PTHR22923">
    <property type="entry name" value="CEREBELLIN-RELATED"/>
    <property type="match status" value="1"/>
</dbReference>
<feature type="chain" id="PRO_5034959392" evidence="4">
    <location>
        <begin position="18"/>
        <end position="186"/>
    </location>
</feature>
<evidence type="ECO:0000256" key="2">
    <source>
        <dbReference type="ARBA" id="ARBA00022525"/>
    </source>
</evidence>
<keyword evidence="2" id="KW-0964">Secreted</keyword>
<sequence>MLLVLVALFMITPWAFSDNVSTKPGLKIFRDEYKSVTAACLDLGFAKKSCDSGSYTEKKVVAFNVRLKNSVNGLATNGRVVFANVDLNEWKGYDSSTGIFTSPAAGMYAFDWTILAMPGKFAYTALVVNGKFKSWNYCDGSASKTNISCSKMTVVKLKQEDKVWIGVFAGSAFISEKYTSFSGYNL</sequence>
<gene>
    <name evidence="7" type="primary">LOC111115616</name>
</gene>
<dbReference type="RefSeq" id="XP_022310135.1">
    <property type="nucleotide sequence ID" value="XM_022454427.1"/>
</dbReference>
<dbReference type="PRINTS" id="PR00007">
    <property type="entry name" value="COMPLEMNTC1Q"/>
</dbReference>
<evidence type="ECO:0000256" key="4">
    <source>
        <dbReference type="SAM" id="SignalP"/>
    </source>
</evidence>
<reference evidence="7" key="1">
    <citation type="submission" date="2025-08" db="UniProtKB">
        <authorList>
            <consortium name="RefSeq"/>
        </authorList>
    </citation>
    <scope>IDENTIFICATION</scope>
    <source>
        <tissue evidence="7">Whole sample</tissue>
    </source>
</reference>
<dbReference type="AlphaFoldDB" id="A0A8B8C3G5"/>
<feature type="domain" description="C1q" evidence="5">
    <location>
        <begin position="56"/>
        <end position="186"/>
    </location>
</feature>
<evidence type="ECO:0000313" key="7">
    <source>
        <dbReference type="RefSeq" id="XP_022310135.1"/>
    </source>
</evidence>
<keyword evidence="3 4" id="KW-0732">Signal</keyword>
<dbReference type="PANTHER" id="PTHR22923:SF116">
    <property type="entry name" value="C1Q DOMAIN-CONTAINING PROTEIN"/>
    <property type="match status" value="1"/>
</dbReference>
<keyword evidence="6" id="KW-1185">Reference proteome</keyword>
<dbReference type="InterPro" id="IPR050822">
    <property type="entry name" value="Cerebellin_Synaptic_Org"/>
</dbReference>
<dbReference type="SUPFAM" id="SSF49842">
    <property type="entry name" value="TNF-like"/>
    <property type="match status" value="1"/>
</dbReference>
<dbReference type="Proteomes" id="UP000694844">
    <property type="component" value="Chromosome 9"/>
</dbReference>
<dbReference type="GeneID" id="111115616"/>
<protein>
    <submittedName>
        <fullName evidence="7">Complement C1q tumor necrosis factor-related protein 1-like</fullName>
    </submittedName>
</protein>
<dbReference type="PROSITE" id="PS50871">
    <property type="entry name" value="C1Q"/>
    <property type="match status" value="1"/>
</dbReference>
<dbReference type="InterPro" id="IPR001073">
    <property type="entry name" value="C1q_dom"/>
</dbReference>
<dbReference type="InterPro" id="IPR008983">
    <property type="entry name" value="Tumour_necrosis_fac-like_dom"/>
</dbReference>